<evidence type="ECO:0000313" key="1">
    <source>
        <dbReference type="EMBL" id="OGM78382.1"/>
    </source>
</evidence>
<gene>
    <name evidence="1" type="ORF">A2188_00855</name>
</gene>
<name>A0A1F8CQ03_9BACT</name>
<organism evidence="1 2">
    <name type="scientific">Candidatus Woesebacteria bacterium RIFOXYA1_FULL_43_9</name>
    <dbReference type="NCBI Taxonomy" id="1802534"/>
    <lineage>
        <taxon>Bacteria</taxon>
        <taxon>Candidatus Woeseibacteriota</taxon>
    </lineage>
</organism>
<evidence type="ECO:0000313" key="2">
    <source>
        <dbReference type="Proteomes" id="UP000179241"/>
    </source>
</evidence>
<dbReference type="Proteomes" id="UP000179241">
    <property type="component" value="Unassembled WGS sequence"/>
</dbReference>
<protein>
    <submittedName>
        <fullName evidence="1">Uncharacterized protein</fullName>
    </submittedName>
</protein>
<comment type="caution">
    <text evidence="1">The sequence shown here is derived from an EMBL/GenBank/DDBJ whole genome shotgun (WGS) entry which is preliminary data.</text>
</comment>
<sequence>MTVEAPDPEIVPDENLSEERSDFETIRNRLLKPFAGEGVYNKKPPDWISLLKDTGEHYRTKMARALIDRIPHDGD</sequence>
<proteinExistence type="predicted"/>
<reference evidence="1 2" key="1">
    <citation type="journal article" date="2016" name="Nat. Commun.">
        <title>Thousands of microbial genomes shed light on interconnected biogeochemical processes in an aquifer system.</title>
        <authorList>
            <person name="Anantharaman K."/>
            <person name="Brown C.T."/>
            <person name="Hug L.A."/>
            <person name="Sharon I."/>
            <person name="Castelle C.J."/>
            <person name="Probst A.J."/>
            <person name="Thomas B.C."/>
            <person name="Singh A."/>
            <person name="Wilkins M.J."/>
            <person name="Karaoz U."/>
            <person name="Brodie E.L."/>
            <person name="Williams K.H."/>
            <person name="Hubbard S.S."/>
            <person name="Banfield J.F."/>
        </authorList>
    </citation>
    <scope>NUCLEOTIDE SEQUENCE [LARGE SCALE GENOMIC DNA]</scope>
</reference>
<dbReference type="AlphaFoldDB" id="A0A1F8CQ03"/>
<dbReference type="EMBL" id="MGHU01000001">
    <property type="protein sequence ID" value="OGM78382.1"/>
    <property type="molecule type" value="Genomic_DNA"/>
</dbReference>
<accession>A0A1F8CQ03</accession>